<comment type="subcellular location">
    <subcellularLocation>
        <location evidence="1">Membrane</location>
        <topology evidence="1">Multi-pass membrane protein</topology>
    </subcellularLocation>
</comment>
<reference evidence="4 5" key="1">
    <citation type="submission" date="2022-04" db="EMBL/GenBank/DDBJ databases">
        <title>Positive selection, recombination, and allopatry shape intraspecific diversity of widespread and dominant cyanobacteria.</title>
        <authorList>
            <person name="Wei J."/>
            <person name="Shu W."/>
            <person name="Hu C."/>
        </authorList>
    </citation>
    <scope>NUCLEOTIDE SEQUENCE [LARGE SCALE GENOMIC DNA]</scope>
    <source>
        <strain evidence="4 5">GB2-A5</strain>
    </source>
</reference>
<dbReference type="RefSeq" id="WP_190419792.1">
    <property type="nucleotide sequence ID" value="NZ_JAMPKK010000024.1"/>
</dbReference>
<accession>A0ABV0JPI4</accession>
<evidence type="ECO:0000256" key="2">
    <source>
        <dbReference type="SAM" id="Phobius"/>
    </source>
</evidence>
<feature type="domain" description="Cyanobacterial aminoacyl-tRNA synthetase CAAD" evidence="3">
    <location>
        <begin position="59"/>
        <end position="142"/>
    </location>
</feature>
<comment type="caution">
    <text evidence="4">The sequence shown here is derived from an EMBL/GenBank/DDBJ whole genome shotgun (WGS) entry which is preliminary data.</text>
</comment>
<dbReference type="PANTHER" id="PTHR33222:SF4">
    <property type="entry name" value="PROTEIN CURVATURE THYLAKOID 1A, CHLOROPLASTIC"/>
    <property type="match status" value="1"/>
</dbReference>
<gene>
    <name evidence="4" type="ORF">NDI37_12550</name>
</gene>
<dbReference type="InterPro" id="IPR033344">
    <property type="entry name" value="CURT1"/>
</dbReference>
<name>A0ABV0JPI4_9CYAN</name>
<keyword evidence="2" id="KW-1133">Transmembrane helix</keyword>
<keyword evidence="2" id="KW-0472">Membrane</keyword>
<organism evidence="4 5">
    <name type="scientific">Funiculus sociatus GB2-A5</name>
    <dbReference type="NCBI Taxonomy" id="2933946"/>
    <lineage>
        <taxon>Bacteria</taxon>
        <taxon>Bacillati</taxon>
        <taxon>Cyanobacteriota</taxon>
        <taxon>Cyanophyceae</taxon>
        <taxon>Coleofasciculales</taxon>
        <taxon>Coleofasciculaceae</taxon>
        <taxon>Funiculus</taxon>
    </lineage>
</organism>
<evidence type="ECO:0000313" key="4">
    <source>
        <dbReference type="EMBL" id="MEP0865298.1"/>
    </source>
</evidence>
<dbReference type="InterPro" id="IPR025564">
    <property type="entry name" value="CAAD_dom"/>
</dbReference>
<feature type="transmembrane region" description="Helical" evidence="2">
    <location>
        <begin position="103"/>
        <end position="121"/>
    </location>
</feature>
<dbReference type="Proteomes" id="UP001442494">
    <property type="component" value="Unassembled WGS sequence"/>
</dbReference>
<keyword evidence="2" id="KW-0812">Transmembrane</keyword>
<protein>
    <submittedName>
        <fullName evidence="4">CAAD domain-containing protein</fullName>
    </submittedName>
</protein>
<evidence type="ECO:0000313" key="5">
    <source>
        <dbReference type="Proteomes" id="UP001442494"/>
    </source>
</evidence>
<feature type="transmembrane region" description="Helical" evidence="2">
    <location>
        <begin position="71"/>
        <end position="91"/>
    </location>
</feature>
<keyword evidence="5" id="KW-1185">Reference proteome</keyword>
<evidence type="ECO:0000259" key="3">
    <source>
        <dbReference type="Pfam" id="PF14159"/>
    </source>
</evidence>
<dbReference type="EMBL" id="JAMPKK010000024">
    <property type="protein sequence ID" value="MEP0865298.1"/>
    <property type="molecule type" value="Genomic_DNA"/>
</dbReference>
<dbReference type="Pfam" id="PF14159">
    <property type="entry name" value="CAAD"/>
    <property type="match status" value="1"/>
</dbReference>
<sequence length="148" mass="16813">MNPELSRSDDTAEAENIKLEVEVNSETLGEKRLSTENFNSQWQQVGEKIADFLDKMPNYIGNFFKSYSRPLITVGLIFASLITLKLTLALLDAIDDLPLLDSTLNLIGLGYTIWFINRYLLRASSRQELSEEINSFKDQYLGRGNLDS</sequence>
<proteinExistence type="predicted"/>
<dbReference type="PANTHER" id="PTHR33222">
    <property type="match status" value="1"/>
</dbReference>
<evidence type="ECO:0000256" key="1">
    <source>
        <dbReference type="ARBA" id="ARBA00004141"/>
    </source>
</evidence>